<gene>
    <name evidence="2" type="ORF">ACFOUW_18230</name>
</gene>
<protein>
    <submittedName>
        <fullName evidence="2">Uncharacterized protein</fullName>
    </submittedName>
</protein>
<reference evidence="3" key="1">
    <citation type="journal article" date="2019" name="Int. J. Syst. Evol. Microbiol.">
        <title>The Global Catalogue of Microorganisms (GCM) 10K type strain sequencing project: providing services to taxonomists for standard genome sequencing and annotation.</title>
        <authorList>
            <consortium name="The Broad Institute Genomics Platform"/>
            <consortium name="The Broad Institute Genome Sequencing Center for Infectious Disease"/>
            <person name="Wu L."/>
            <person name="Ma J."/>
        </authorList>
    </citation>
    <scope>NUCLEOTIDE SEQUENCE [LARGE SCALE GENOMIC DNA]</scope>
    <source>
        <strain evidence="3">CGMCC 4.7241</strain>
    </source>
</reference>
<feature type="region of interest" description="Disordered" evidence="1">
    <location>
        <begin position="29"/>
        <end position="53"/>
    </location>
</feature>
<evidence type="ECO:0000256" key="1">
    <source>
        <dbReference type="SAM" id="MobiDB-lite"/>
    </source>
</evidence>
<name>A0ABV7YBU2_9ACTN</name>
<accession>A0ABV7YBU2</accession>
<dbReference type="RefSeq" id="WP_205122777.1">
    <property type="nucleotide sequence ID" value="NZ_JAFBCM010000001.1"/>
</dbReference>
<evidence type="ECO:0000313" key="3">
    <source>
        <dbReference type="Proteomes" id="UP001595699"/>
    </source>
</evidence>
<dbReference type="EMBL" id="JBHRZH010000016">
    <property type="protein sequence ID" value="MFC3762785.1"/>
    <property type="molecule type" value="Genomic_DNA"/>
</dbReference>
<dbReference type="Proteomes" id="UP001595699">
    <property type="component" value="Unassembled WGS sequence"/>
</dbReference>
<sequence length="354" mass="39155">MSELRGSSGDMLAGAEIRRLTELADQRALDPSQPVYNPMAHAEKSKVESVSPVESARINAIDAADAVESERAERPKWTLDTPVGDETARDVLKRYCGGELSEADTQSLADYIKDNRATKPMVSVVDNADPLVQKVYIDQLRAGGHQAERHDSWNDDLAQAERARLRLDTASPTEDLKYWRGSDALEGQDRFHFCAAHATRIHDPVAFTVATARLLEHPKVKAALERPYQPGFQPQRISDVTIEEILDSDGHLACSGFQLSGDDTRKAMDDRRDFMQAVRAEMKKPGEDCSDPAADHERAAEKVHRETGRAAPEIEAISSFENGTITVSFQARADMSGYEVHTFYPLPPKVQGEG</sequence>
<keyword evidence="3" id="KW-1185">Reference proteome</keyword>
<organism evidence="2 3">
    <name type="scientific">Tenggerimyces flavus</name>
    <dbReference type="NCBI Taxonomy" id="1708749"/>
    <lineage>
        <taxon>Bacteria</taxon>
        <taxon>Bacillati</taxon>
        <taxon>Actinomycetota</taxon>
        <taxon>Actinomycetes</taxon>
        <taxon>Propionibacteriales</taxon>
        <taxon>Nocardioidaceae</taxon>
        <taxon>Tenggerimyces</taxon>
    </lineage>
</organism>
<comment type="caution">
    <text evidence="2">The sequence shown here is derived from an EMBL/GenBank/DDBJ whole genome shotgun (WGS) entry which is preliminary data.</text>
</comment>
<evidence type="ECO:0000313" key="2">
    <source>
        <dbReference type="EMBL" id="MFC3762785.1"/>
    </source>
</evidence>
<proteinExistence type="predicted"/>